<protein>
    <submittedName>
        <fullName evidence="1">Uncharacterized protein</fullName>
    </submittedName>
</protein>
<sequence length="69" mass="7646">MADALWDASRSGEPAILTVLHEGSLINFRLGIRSAEVTKHGPTEWRRGKQFTVSLGLVQLEEVQREAGE</sequence>
<evidence type="ECO:0000313" key="2">
    <source>
        <dbReference type="Proteomes" id="UP000218103"/>
    </source>
</evidence>
<dbReference type="Proteomes" id="UP000218103">
    <property type="component" value="Chromosome 1"/>
</dbReference>
<keyword evidence="2" id="KW-1185">Reference proteome</keyword>
<gene>
    <name evidence="1" type="ORF">CO711_16845</name>
</gene>
<dbReference type="EMBL" id="CP023518">
    <property type="protein sequence ID" value="ATF78918.1"/>
    <property type="molecule type" value="Genomic_DNA"/>
</dbReference>
<evidence type="ECO:0000313" key="1">
    <source>
        <dbReference type="EMBL" id="ATF78918.1"/>
    </source>
</evidence>
<reference evidence="2" key="1">
    <citation type="submission" date="2017-09" db="EMBL/GenBank/DDBJ databases">
        <title>FDA dAtabase for Regulatory Grade micrObial Sequences (FDA-ARGOS): Supporting development and validation of Infectious Disease Dx tests.</title>
        <authorList>
            <person name="Minogue T."/>
            <person name="Wolcott M."/>
            <person name="Wasieloski L."/>
            <person name="Aguilar W."/>
            <person name="Moore D."/>
            <person name="Tallon L.J."/>
            <person name="Sadzewicz L."/>
            <person name="Ott S."/>
            <person name="Zhao X."/>
            <person name="Nagaraj S."/>
            <person name="Vavikolanu K."/>
            <person name="Aluvathingal J."/>
            <person name="Nadendla S."/>
            <person name="Sichtig H."/>
        </authorList>
    </citation>
    <scope>NUCLEOTIDE SEQUENCE [LARGE SCALE GENOMIC DNA]</scope>
    <source>
        <strain evidence="2">FDAARGOS_388</strain>
    </source>
</reference>
<accession>A0ABN5D0J9</accession>
<organism evidence="1 2">
    <name type="scientific">Burkholderia cepacia</name>
    <name type="common">Pseudomonas cepacia</name>
    <dbReference type="NCBI Taxonomy" id="292"/>
    <lineage>
        <taxon>Bacteria</taxon>
        <taxon>Pseudomonadati</taxon>
        <taxon>Pseudomonadota</taxon>
        <taxon>Betaproteobacteria</taxon>
        <taxon>Burkholderiales</taxon>
        <taxon>Burkholderiaceae</taxon>
        <taxon>Burkholderia</taxon>
        <taxon>Burkholderia cepacia complex</taxon>
    </lineage>
</organism>
<proteinExistence type="predicted"/>
<name>A0ABN5D0J9_BURCE</name>